<accession>M0FW71</accession>
<proteinExistence type="predicted"/>
<dbReference type="Proteomes" id="UP000011559">
    <property type="component" value="Unassembled WGS sequence"/>
</dbReference>
<evidence type="ECO:0000313" key="2">
    <source>
        <dbReference type="Proteomes" id="UP000011559"/>
    </source>
</evidence>
<dbReference type="EMBL" id="AOLG01000058">
    <property type="protein sequence ID" value="ELZ63513.1"/>
    <property type="molecule type" value="Genomic_DNA"/>
</dbReference>
<evidence type="ECO:0000313" key="1">
    <source>
        <dbReference type="EMBL" id="ELZ63513.1"/>
    </source>
</evidence>
<gene>
    <name evidence="1" type="ORF">C457_19768</name>
</gene>
<comment type="caution">
    <text evidence="1">The sequence shown here is derived from an EMBL/GenBank/DDBJ whole genome shotgun (WGS) entry which is preliminary data.</text>
</comment>
<name>M0FW71_HALPT</name>
<organism evidence="1 2">
    <name type="scientific">Haloferax prahovense (strain DSM 18310 / JCM 13924 / TL6)</name>
    <dbReference type="NCBI Taxonomy" id="1227461"/>
    <lineage>
        <taxon>Archaea</taxon>
        <taxon>Methanobacteriati</taxon>
        <taxon>Methanobacteriota</taxon>
        <taxon>Stenosarchaea group</taxon>
        <taxon>Halobacteria</taxon>
        <taxon>Halobacteriales</taxon>
        <taxon>Haloferacaceae</taxon>
        <taxon>Haloferax</taxon>
    </lineage>
</organism>
<dbReference type="AlphaFoldDB" id="M0FW71"/>
<reference evidence="1 2" key="1">
    <citation type="journal article" date="2014" name="PLoS Genet.">
        <title>Phylogenetically driven sequencing of extremely halophilic archaea reveals strategies for static and dynamic osmo-response.</title>
        <authorList>
            <person name="Becker E.A."/>
            <person name="Seitzer P.M."/>
            <person name="Tritt A."/>
            <person name="Larsen D."/>
            <person name="Krusor M."/>
            <person name="Yao A.I."/>
            <person name="Wu D."/>
            <person name="Madern D."/>
            <person name="Eisen J.A."/>
            <person name="Darling A.E."/>
            <person name="Facciotti M.T."/>
        </authorList>
    </citation>
    <scope>NUCLEOTIDE SEQUENCE [LARGE SCALE GENOMIC DNA]</scope>
    <source>
        <strain evidence="2">DSM 18310 / JCM 13924 / TL6</strain>
    </source>
</reference>
<keyword evidence="2" id="KW-1185">Reference proteome</keyword>
<sequence>MLGVMAIHESFHPFLIDYCVQLQMHTGAQEHSLGHDIVENNQNMCTPMAASYEDDPDYDFEQSGECGQDYNTDGVTETLSDCTIKAMQDSRDHAYHNGVH</sequence>
<protein>
    <submittedName>
        <fullName evidence="1">Uncharacterized protein</fullName>
    </submittedName>
</protein>